<evidence type="ECO:0000256" key="1">
    <source>
        <dbReference type="SAM" id="Phobius"/>
    </source>
</evidence>
<organism evidence="2 3">
    <name type="scientific">Taxus chinensis</name>
    <name type="common">Chinese yew</name>
    <name type="synonym">Taxus wallichiana var. chinensis</name>
    <dbReference type="NCBI Taxonomy" id="29808"/>
    <lineage>
        <taxon>Eukaryota</taxon>
        <taxon>Viridiplantae</taxon>
        <taxon>Streptophyta</taxon>
        <taxon>Embryophyta</taxon>
        <taxon>Tracheophyta</taxon>
        <taxon>Spermatophyta</taxon>
        <taxon>Pinopsida</taxon>
        <taxon>Pinidae</taxon>
        <taxon>Conifers II</taxon>
        <taxon>Cupressales</taxon>
        <taxon>Taxaceae</taxon>
        <taxon>Taxus</taxon>
    </lineage>
</organism>
<accession>A0AA38FAH7</accession>
<reference evidence="2 3" key="1">
    <citation type="journal article" date="2021" name="Nat. Plants">
        <title>The Taxus genome provides insights into paclitaxel biosynthesis.</title>
        <authorList>
            <person name="Xiong X."/>
            <person name="Gou J."/>
            <person name="Liao Q."/>
            <person name="Li Y."/>
            <person name="Zhou Q."/>
            <person name="Bi G."/>
            <person name="Li C."/>
            <person name="Du R."/>
            <person name="Wang X."/>
            <person name="Sun T."/>
            <person name="Guo L."/>
            <person name="Liang H."/>
            <person name="Lu P."/>
            <person name="Wu Y."/>
            <person name="Zhang Z."/>
            <person name="Ro D.K."/>
            <person name="Shang Y."/>
            <person name="Huang S."/>
            <person name="Yan J."/>
        </authorList>
    </citation>
    <scope>NUCLEOTIDE SEQUENCE [LARGE SCALE GENOMIC DNA]</scope>
    <source>
        <strain evidence="2">Ta-2019</strain>
    </source>
</reference>
<keyword evidence="1" id="KW-1133">Transmembrane helix</keyword>
<proteinExistence type="predicted"/>
<dbReference type="EMBL" id="JAHRHJ020000011">
    <property type="protein sequence ID" value="KAH9295313.1"/>
    <property type="molecule type" value="Genomic_DNA"/>
</dbReference>
<evidence type="ECO:0000313" key="3">
    <source>
        <dbReference type="Proteomes" id="UP000824469"/>
    </source>
</evidence>
<sequence>MAEDVSPYESDLDNDVALEQPDVECKPEDQTPLTVKAVEMPMSIAAMPWLDHLDTFKFFPYLCLCLAVLAIAASALQGLESAAPSRNTTQLVGVTGYKITIILIYFHCSRIIICLSVWKVNIAIGPCFVEEFELLEEQCDESITVFDSEKFLQKRRNSNGSWRSTSWKSALRLADLTEMLRGLQERLDITEIAQ</sequence>
<keyword evidence="1" id="KW-0472">Membrane</keyword>
<keyword evidence="1" id="KW-0812">Transmembrane</keyword>
<name>A0AA38FAH7_TAXCH</name>
<feature type="transmembrane region" description="Helical" evidence="1">
    <location>
        <begin position="58"/>
        <end position="79"/>
    </location>
</feature>
<gene>
    <name evidence="2" type="ORF">KI387_038901</name>
</gene>
<keyword evidence="3" id="KW-1185">Reference proteome</keyword>
<comment type="caution">
    <text evidence="2">The sequence shown here is derived from an EMBL/GenBank/DDBJ whole genome shotgun (WGS) entry which is preliminary data.</text>
</comment>
<protein>
    <recommendedName>
        <fullName evidence="4">Transmembrane protein</fullName>
    </recommendedName>
</protein>
<dbReference type="Proteomes" id="UP000824469">
    <property type="component" value="Unassembled WGS sequence"/>
</dbReference>
<feature type="non-terminal residue" evidence="2">
    <location>
        <position position="194"/>
    </location>
</feature>
<feature type="transmembrane region" description="Helical" evidence="1">
    <location>
        <begin position="99"/>
        <end position="118"/>
    </location>
</feature>
<dbReference type="AlphaFoldDB" id="A0AA38FAH7"/>
<evidence type="ECO:0008006" key="4">
    <source>
        <dbReference type="Google" id="ProtNLM"/>
    </source>
</evidence>
<evidence type="ECO:0000313" key="2">
    <source>
        <dbReference type="EMBL" id="KAH9295313.1"/>
    </source>
</evidence>